<feature type="region of interest" description="Disordered" evidence="1">
    <location>
        <begin position="60"/>
        <end position="84"/>
    </location>
</feature>
<protein>
    <submittedName>
        <fullName evidence="2">Uncharacterized protein</fullName>
    </submittedName>
</protein>
<evidence type="ECO:0000256" key="1">
    <source>
        <dbReference type="SAM" id="MobiDB-lite"/>
    </source>
</evidence>
<proteinExistence type="predicted"/>
<dbReference type="EMBL" id="LGUP01000419">
    <property type="protein sequence ID" value="KOG07018.1"/>
    <property type="molecule type" value="Genomic_DNA"/>
</dbReference>
<gene>
    <name evidence="2" type="ORF">ADK34_41065</name>
</gene>
<evidence type="ECO:0000313" key="2">
    <source>
        <dbReference type="EMBL" id="KOG07018.1"/>
    </source>
</evidence>
<evidence type="ECO:0000313" key="3">
    <source>
        <dbReference type="Proteomes" id="UP000037023"/>
    </source>
</evidence>
<dbReference type="Proteomes" id="UP000037023">
    <property type="component" value="Unassembled WGS sequence"/>
</dbReference>
<name>A0A0L8J031_STRVR</name>
<organism evidence="2 3">
    <name type="scientific">Streptomyces viridochromogenes</name>
    <dbReference type="NCBI Taxonomy" id="1938"/>
    <lineage>
        <taxon>Bacteria</taxon>
        <taxon>Bacillati</taxon>
        <taxon>Actinomycetota</taxon>
        <taxon>Actinomycetes</taxon>
        <taxon>Kitasatosporales</taxon>
        <taxon>Streptomycetaceae</taxon>
        <taxon>Streptomyces</taxon>
    </lineage>
</organism>
<reference evidence="2 3" key="1">
    <citation type="submission" date="2015-06" db="EMBL/GenBank/DDBJ databases">
        <authorList>
            <person name="Hoefler B.C."/>
            <person name="Straight P.D."/>
        </authorList>
    </citation>
    <scope>NUCLEOTIDE SEQUENCE [LARGE SCALE GENOMIC DNA]</scope>
    <source>
        <strain evidence="2 3">NRRL 3427</strain>
    </source>
</reference>
<dbReference type="PATRIC" id="fig|1938.6.peg.8843"/>
<sequence length="161" mass="17232">MAGEAAAQHVLGEREADAEFAGLQRLVVVRDAVALVGEAEEGVATAGQGLGVLERAPVFRQPSPCTPPRQSGGSGEGVEDVPEGHFELPGRLRLRDQGEVGLPAEQLVLVLLPLLVVRRDGGLHLPDERHVGADGDIRRLGQFLEHFLGRLQQLSFTRSDP</sequence>
<dbReference type="RefSeq" id="WP_033211294.1">
    <property type="nucleotide sequence ID" value="NZ_LGUP01000419.1"/>
</dbReference>
<accession>A0A0L8J031</accession>
<comment type="caution">
    <text evidence="2">The sequence shown here is derived from an EMBL/GenBank/DDBJ whole genome shotgun (WGS) entry which is preliminary data.</text>
</comment>
<dbReference type="AlphaFoldDB" id="A0A0L8J031"/>